<reference evidence="2 3" key="1">
    <citation type="submission" date="2023-08" db="EMBL/GenBank/DDBJ databases">
        <title>Implementing the SeqCode for naming new Mesorhizobium species isolated from Vachellia karroo root nodules.</title>
        <authorList>
            <person name="Van Lill M."/>
        </authorList>
    </citation>
    <scope>NUCLEOTIDE SEQUENCE [LARGE SCALE GENOMIC DNA]</scope>
    <source>
        <strain evidence="2 3">VK3E</strain>
    </source>
</reference>
<dbReference type="InterPro" id="IPR027417">
    <property type="entry name" value="P-loop_NTPase"/>
</dbReference>
<sequence length="794" mass="89621">MQSNKKQIKDYIERMFGQESEGNLVVFERDQSGSRRRHVVFPYRDREVAVDYLATQPEDVHRYLAVALHDQRALDDQTRRQNTACTFAFLALDIDLATGVHAAKNLPENKEQALKLLDEAGLPEPTLTIHSGGGLYPIWQFEQPLLLRTQEDRSRVERLWSAWNEQARLVWEKHGLKLDTIAEFARVLRVPGTFNPKTKPAKPVQILDGASGRTWTLEQLEGVVAARIADSPQRSGEHALADALRQEMASDDEDASKSAAGALAMFTACNFLRSCDEGSERLSEPQWKDAADIMAHIPQGQRYFHLMSARDPRYDYREAQAKLDHAAKFRPKLCLTIAATNAECEGCLFREGMVIRTPVELAHTDPGLAPLQAKYVLDAKTGLFFDISTGRDKTKDNFDRSFTRNMRKKQLASTAFRNSKLSCLADEHDFLVGNHKLVVEENGVRTFNTWRDGGITSAKGDASLWLDHIHYLLPGDAERRWALQYLAHLVQRPAAKIKSAIVLQSRQGVGKNLLMQVVKRMFHENDVREVYGGVLAERWQAELGNVRLLALDELQIDDLKAAYNRLKRWATEEIQSVERKGIDAFNVRTPRGIIIMTNSDKPMAIEHDDRRLFVCKVDAAKREDAYYRQLVDVGLSDESVAAFKDFLLHVDLTDFDANAEPPRTGAKEELIRASAPVLEQVIVELRETCSGPFNRPVYLAEDVAEAVEERMRKTITVQQITPILKRLGDCKRSTKTSVPRLGRSPRGYVWAWQDVEKWMNASNDEVRAALTGRDPEVMSSGLPTVVAAAVQLSN</sequence>
<keyword evidence="3" id="KW-1185">Reference proteome</keyword>
<feature type="domain" description="NrS-1 polymerase-like helicase" evidence="1">
    <location>
        <begin position="503"/>
        <end position="611"/>
    </location>
</feature>
<gene>
    <name evidence="2" type="ORF">RFM51_11825</name>
</gene>
<evidence type="ECO:0000313" key="2">
    <source>
        <dbReference type="EMBL" id="MDX8440281.1"/>
    </source>
</evidence>
<protein>
    <submittedName>
        <fullName evidence="2">DUF5906 domain-containing protein</fullName>
    </submittedName>
</protein>
<proteinExistence type="predicted"/>
<dbReference type="InterPro" id="IPR045455">
    <property type="entry name" value="NrS-1_pol-like_helicase"/>
</dbReference>
<dbReference type="RefSeq" id="WP_320214198.1">
    <property type="nucleotide sequence ID" value="NZ_JAVIIS010000013.1"/>
</dbReference>
<dbReference type="EMBL" id="JAVIIS010000013">
    <property type="protein sequence ID" value="MDX8440281.1"/>
    <property type="molecule type" value="Genomic_DNA"/>
</dbReference>
<dbReference type="Pfam" id="PF19263">
    <property type="entry name" value="DUF5906"/>
    <property type="match status" value="1"/>
</dbReference>
<evidence type="ECO:0000313" key="3">
    <source>
        <dbReference type="Proteomes" id="UP001272097"/>
    </source>
</evidence>
<accession>A0ABU4WW42</accession>
<comment type="caution">
    <text evidence="2">The sequence shown here is derived from an EMBL/GenBank/DDBJ whole genome shotgun (WGS) entry which is preliminary data.</text>
</comment>
<dbReference type="Proteomes" id="UP001272097">
    <property type="component" value="Unassembled WGS sequence"/>
</dbReference>
<dbReference type="Gene3D" id="3.40.50.300">
    <property type="entry name" value="P-loop containing nucleotide triphosphate hydrolases"/>
    <property type="match status" value="1"/>
</dbReference>
<evidence type="ECO:0000259" key="1">
    <source>
        <dbReference type="Pfam" id="PF19263"/>
    </source>
</evidence>
<organism evidence="2 3">
    <name type="scientific">Mesorhizobium australafricanum</name>
    <dbReference type="NCBI Taxonomy" id="3072311"/>
    <lineage>
        <taxon>Bacteria</taxon>
        <taxon>Pseudomonadati</taxon>
        <taxon>Pseudomonadota</taxon>
        <taxon>Alphaproteobacteria</taxon>
        <taxon>Hyphomicrobiales</taxon>
        <taxon>Phyllobacteriaceae</taxon>
        <taxon>Mesorhizobium</taxon>
    </lineage>
</organism>
<name>A0ABU4WW42_9HYPH</name>